<evidence type="ECO:0008006" key="4">
    <source>
        <dbReference type="Google" id="ProtNLM"/>
    </source>
</evidence>
<sequence>RTVQQLKKLWTNLKQTQREAITKERQSRLTTGGGPPEEEANIDPDIANIAPTFMKTAPVLFTCNMTETEINSMFEDIF</sequence>
<evidence type="ECO:0000313" key="2">
    <source>
        <dbReference type="EMBL" id="KYN07866.1"/>
    </source>
</evidence>
<proteinExistence type="predicted"/>
<keyword evidence="3" id="KW-1185">Reference proteome</keyword>
<evidence type="ECO:0000313" key="3">
    <source>
        <dbReference type="Proteomes" id="UP000078542"/>
    </source>
</evidence>
<accession>A0A151IPG7</accession>
<feature type="compositionally biased region" description="Basic and acidic residues" evidence="1">
    <location>
        <begin position="17"/>
        <end position="27"/>
    </location>
</feature>
<protein>
    <recommendedName>
        <fullName evidence="4">Regulatory protein zeste</fullName>
    </recommendedName>
</protein>
<feature type="region of interest" description="Disordered" evidence="1">
    <location>
        <begin position="17"/>
        <end position="43"/>
    </location>
</feature>
<name>A0A151IPG7_9HYME</name>
<dbReference type="Proteomes" id="UP000078542">
    <property type="component" value="Unassembled WGS sequence"/>
</dbReference>
<dbReference type="AlphaFoldDB" id="A0A151IPG7"/>
<organism evidence="2 3">
    <name type="scientific">Cyphomyrmex costatus</name>
    <dbReference type="NCBI Taxonomy" id="456900"/>
    <lineage>
        <taxon>Eukaryota</taxon>
        <taxon>Metazoa</taxon>
        <taxon>Ecdysozoa</taxon>
        <taxon>Arthropoda</taxon>
        <taxon>Hexapoda</taxon>
        <taxon>Insecta</taxon>
        <taxon>Pterygota</taxon>
        <taxon>Neoptera</taxon>
        <taxon>Endopterygota</taxon>
        <taxon>Hymenoptera</taxon>
        <taxon>Apocrita</taxon>
        <taxon>Aculeata</taxon>
        <taxon>Formicoidea</taxon>
        <taxon>Formicidae</taxon>
        <taxon>Myrmicinae</taxon>
        <taxon>Cyphomyrmex</taxon>
    </lineage>
</organism>
<reference evidence="2 3" key="1">
    <citation type="submission" date="2016-03" db="EMBL/GenBank/DDBJ databases">
        <title>Cyphomyrmex costatus WGS genome.</title>
        <authorList>
            <person name="Nygaard S."/>
            <person name="Hu H."/>
            <person name="Boomsma J."/>
            <person name="Zhang G."/>
        </authorList>
    </citation>
    <scope>NUCLEOTIDE SEQUENCE [LARGE SCALE GENOMIC DNA]</scope>
    <source>
        <strain evidence="2">MS0001</strain>
        <tissue evidence="2">Whole body</tissue>
    </source>
</reference>
<gene>
    <name evidence="2" type="ORF">ALC62_01160</name>
</gene>
<feature type="non-terminal residue" evidence="2">
    <location>
        <position position="1"/>
    </location>
</feature>
<dbReference type="EMBL" id="KQ976859">
    <property type="protein sequence ID" value="KYN07866.1"/>
    <property type="molecule type" value="Genomic_DNA"/>
</dbReference>
<evidence type="ECO:0000256" key="1">
    <source>
        <dbReference type="SAM" id="MobiDB-lite"/>
    </source>
</evidence>
<dbReference type="STRING" id="456900.A0A151IPG7"/>